<accession>A0A4R9GJV2</accession>
<feature type="transmembrane region" description="Helical" evidence="14">
    <location>
        <begin position="160"/>
        <end position="178"/>
    </location>
</feature>
<dbReference type="GO" id="GO:0005886">
    <property type="term" value="C:plasma membrane"/>
    <property type="evidence" value="ECO:0007669"/>
    <property type="project" value="UniProtKB-SubCell"/>
</dbReference>
<keyword evidence="8 14" id="KW-1133">Transmembrane helix</keyword>
<evidence type="ECO:0000256" key="12">
    <source>
        <dbReference type="ARBA" id="ARBA00032932"/>
    </source>
</evidence>
<feature type="transmembrane region" description="Helical" evidence="14">
    <location>
        <begin position="261"/>
        <end position="277"/>
    </location>
</feature>
<keyword evidence="14" id="KW-0961">Cell wall biogenesis/degradation</keyword>
<proteinExistence type="inferred from homology"/>
<keyword evidence="14" id="KW-0573">Peptidoglycan synthesis</keyword>
<dbReference type="PANTHER" id="PTHR30622">
    <property type="entry name" value="UNDECAPRENYL-DIPHOSPHATASE"/>
    <property type="match status" value="1"/>
</dbReference>
<comment type="caution">
    <text evidence="15">The sequence shown here is derived from an EMBL/GenBank/DDBJ whole genome shotgun (WGS) entry which is preliminary data.</text>
</comment>
<sequence>MESFLNALFRSVIEAVTEFLPVSSTGHLFLFSSFFPFAEGGEFDDLFDIFIQSGAILSVIVLYRDRFLHHITLSLNYVRGKEKDATGILFVSQILVGALPILAVGFLLKGFLDKIKAREDLLLILGSAWVGGGILILLAEAWFRKQNADRNPEPIRLKDAILIGIFQCTALVPGMSRSAATIVTARFLKKDARHSAEFSFFLAVPVLLSAGIYKLYKHRHILNGDTLPVLGFGFLASFLLCILVIRWFLRFLQSHSFDTFGVYRILLGSAVLIFYKLN</sequence>
<dbReference type="Proteomes" id="UP000298458">
    <property type="component" value="Unassembled WGS sequence"/>
</dbReference>
<gene>
    <name evidence="14" type="primary">uppP</name>
    <name evidence="15" type="ORF">EHO60_01040</name>
</gene>
<evidence type="ECO:0000256" key="13">
    <source>
        <dbReference type="ARBA" id="ARBA00047594"/>
    </source>
</evidence>
<evidence type="ECO:0000256" key="6">
    <source>
        <dbReference type="ARBA" id="ARBA00022692"/>
    </source>
</evidence>
<feature type="transmembrane region" description="Helical" evidence="14">
    <location>
        <begin position="120"/>
        <end position="139"/>
    </location>
</feature>
<dbReference type="RefSeq" id="WP_135766301.1">
    <property type="nucleotide sequence ID" value="NZ_RQET01000001.1"/>
</dbReference>
<evidence type="ECO:0000313" key="16">
    <source>
        <dbReference type="Proteomes" id="UP000298458"/>
    </source>
</evidence>
<evidence type="ECO:0000256" key="7">
    <source>
        <dbReference type="ARBA" id="ARBA00022801"/>
    </source>
</evidence>
<comment type="function">
    <text evidence="14">Catalyzes the dephosphorylation of undecaprenyl diphosphate (UPP). Confers resistance to bacitracin.</text>
</comment>
<comment type="subcellular location">
    <subcellularLocation>
        <location evidence="1 14">Cell membrane</location>
        <topology evidence="1 14">Multi-pass membrane protein</topology>
    </subcellularLocation>
</comment>
<evidence type="ECO:0000256" key="11">
    <source>
        <dbReference type="ARBA" id="ARBA00032707"/>
    </source>
</evidence>
<evidence type="ECO:0000256" key="8">
    <source>
        <dbReference type="ARBA" id="ARBA00022989"/>
    </source>
</evidence>
<evidence type="ECO:0000256" key="5">
    <source>
        <dbReference type="ARBA" id="ARBA00022475"/>
    </source>
</evidence>
<keyword evidence="16" id="KW-1185">Reference proteome</keyword>
<protein>
    <recommendedName>
        <fullName evidence="4 14">Undecaprenyl-diphosphatase</fullName>
        <ecNumber evidence="3 14">3.6.1.27</ecNumber>
    </recommendedName>
    <alternativeName>
        <fullName evidence="12 14">Bacitracin resistance protein</fullName>
    </alternativeName>
    <alternativeName>
        <fullName evidence="11 14">Undecaprenyl pyrophosphate phosphatase</fullName>
    </alternativeName>
</protein>
<name>A0A4R9GJV2_9LEPT</name>
<dbReference type="GO" id="GO:0008360">
    <property type="term" value="P:regulation of cell shape"/>
    <property type="evidence" value="ECO:0007669"/>
    <property type="project" value="UniProtKB-KW"/>
</dbReference>
<evidence type="ECO:0000256" key="4">
    <source>
        <dbReference type="ARBA" id="ARBA00021581"/>
    </source>
</evidence>
<dbReference type="EMBL" id="RQET01000001">
    <property type="protein sequence ID" value="TGK13960.1"/>
    <property type="molecule type" value="Genomic_DNA"/>
</dbReference>
<feature type="transmembrane region" description="Helical" evidence="14">
    <location>
        <begin position="85"/>
        <end position="108"/>
    </location>
</feature>
<dbReference type="Pfam" id="PF02673">
    <property type="entry name" value="BacA"/>
    <property type="match status" value="1"/>
</dbReference>
<keyword evidence="9 14" id="KW-0472">Membrane</keyword>
<feature type="transmembrane region" description="Helical" evidence="14">
    <location>
        <begin position="198"/>
        <end position="216"/>
    </location>
</feature>
<comment type="catalytic activity">
    <reaction evidence="13 14">
        <text>di-trans,octa-cis-undecaprenyl diphosphate + H2O = di-trans,octa-cis-undecaprenyl phosphate + phosphate + H(+)</text>
        <dbReference type="Rhea" id="RHEA:28094"/>
        <dbReference type="ChEBI" id="CHEBI:15377"/>
        <dbReference type="ChEBI" id="CHEBI:15378"/>
        <dbReference type="ChEBI" id="CHEBI:43474"/>
        <dbReference type="ChEBI" id="CHEBI:58405"/>
        <dbReference type="ChEBI" id="CHEBI:60392"/>
        <dbReference type="EC" id="3.6.1.27"/>
    </reaction>
</comment>
<keyword evidence="14" id="KW-0133">Cell shape</keyword>
<dbReference type="PANTHER" id="PTHR30622:SF3">
    <property type="entry name" value="UNDECAPRENYL-DIPHOSPHATASE"/>
    <property type="match status" value="1"/>
</dbReference>
<organism evidence="15 16">
    <name type="scientific">Leptospira fletcheri</name>
    <dbReference type="NCBI Taxonomy" id="2484981"/>
    <lineage>
        <taxon>Bacteria</taxon>
        <taxon>Pseudomonadati</taxon>
        <taxon>Spirochaetota</taxon>
        <taxon>Spirochaetia</taxon>
        <taxon>Leptospirales</taxon>
        <taxon>Leptospiraceae</taxon>
        <taxon>Leptospira</taxon>
    </lineage>
</organism>
<comment type="miscellaneous">
    <text evidence="14">Bacitracin is thought to be involved in the inhibition of peptidoglycan synthesis by sequestering undecaprenyl diphosphate, thereby reducing the pool of lipid carrier available.</text>
</comment>
<dbReference type="AlphaFoldDB" id="A0A4R9GJV2"/>
<evidence type="ECO:0000256" key="10">
    <source>
        <dbReference type="ARBA" id="ARBA00023251"/>
    </source>
</evidence>
<reference evidence="15" key="1">
    <citation type="journal article" date="2019" name="PLoS Negl. Trop. Dis.">
        <title>Revisiting the worldwide diversity of Leptospira species in the environment.</title>
        <authorList>
            <person name="Vincent A.T."/>
            <person name="Schiettekatte O."/>
            <person name="Bourhy P."/>
            <person name="Veyrier F.J."/>
            <person name="Picardeau M."/>
        </authorList>
    </citation>
    <scope>NUCLEOTIDE SEQUENCE [LARGE SCALE GENOMIC DNA]</scope>
    <source>
        <strain evidence="15">SSW15</strain>
    </source>
</reference>
<dbReference type="GO" id="GO:0050380">
    <property type="term" value="F:undecaprenyl-diphosphatase activity"/>
    <property type="evidence" value="ECO:0007669"/>
    <property type="project" value="UniProtKB-UniRule"/>
</dbReference>
<evidence type="ECO:0000256" key="1">
    <source>
        <dbReference type="ARBA" id="ARBA00004651"/>
    </source>
</evidence>
<evidence type="ECO:0000256" key="9">
    <source>
        <dbReference type="ARBA" id="ARBA00023136"/>
    </source>
</evidence>
<comment type="similarity">
    <text evidence="2 14">Belongs to the UppP family.</text>
</comment>
<keyword evidence="10 14" id="KW-0046">Antibiotic resistance</keyword>
<evidence type="ECO:0000256" key="2">
    <source>
        <dbReference type="ARBA" id="ARBA00010621"/>
    </source>
</evidence>
<evidence type="ECO:0000256" key="3">
    <source>
        <dbReference type="ARBA" id="ARBA00012374"/>
    </source>
</evidence>
<keyword evidence="5 14" id="KW-1003">Cell membrane</keyword>
<dbReference type="EC" id="3.6.1.27" evidence="3 14"/>
<keyword evidence="7 14" id="KW-0378">Hydrolase</keyword>
<dbReference type="HAMAP" id="MF_01006">
    <property type="entry name" value="Undec_diphosphatase"/>
    <property type="match status" value="1"/>
</dbReference>
<keyword evidence="6 14" id="KW-0812">Transmembrane</keyword>
<dbReference type="GO" id="GO:0071555">
    <property type="term" value="P:cell wall organization"/>
    <property type="evidence" value="ECO:0007669"/>
    <property type="project" value="UniProtKB-KW"/>
</dbReference>
<evidence type="ECO:0000313" key="15">
    <source>
        <dbReference type="EMBL" id="TGK13960.1"/>
    </source>
</evidence>
<feature type="transmembrane region" description="Helical" evidence="14">
    <location>
        <begin position="228"/>
        <end position="249"/>
    </location>
</feature>
<dbReference type="InterPro" id="IPR003824">
    <property type="entry name" value="UppP"/>
</dbReference>
<dbReference type="GO" id="GO:0009252">
    <property type="term" value="P:peptidoglycan biosynthetic process"/>
    <property type="evidence" value="ECO:0007669"/>
    <property type="project" value="UniProtKB-KW"/>
</dbReference>
<dbReference type="OrthoDB" id="9808289at2"/>
<dbReference type="GO" id="GO:0046677">
    <property type="term" value="P:response to antibiotic"/>
    <property type="evidence" value="ECO:0007669"/>
    <property type="project" value="UniProtKB-UniRule"/>
</dbReference>
<evidence type="ECO:0000256" key="14">
    <source>
        <dbReference type="HAMAP-Rule" id="MF_01006"/>
    </source>
</evidence>